<gene>
    <name evidence="2" type="ORF">ADP64_000068</name>
</gene>
<evidence type="ECO:0000313" key="3">
    <source>
        <dbReference type="Proteomes" id="UP000201646"/>
    </source>
</evidence>
<dbReference type="KEGG" id="vg:26798951"/>
<protein>
    <submittedName>
        <fullName evidence="2">Uncharacterized protein</fullName>
    </submittedName>
</protein>
<reference evidence="2" key="1">
    <citation type="submission" date="2015-09" db="EMBL/GenBank/DDBJ databases">
        <authorList>
            <person name="Zhao X."/>
        </authorList>
    </citation>
    <scope>NUCLEOTIDE SEQUENCE</scope>
</reference>
<name>A0A0K2FHG7_9CAUD</name>
<accession>A0A0K2FHG7</accession>
<feature type="coiled-coil region" evidence="1">
    <location>
        <begin position="160"/>
        <end position="189"/>
    </location>
</feature>
<dbReference type="GeneID" id="26798951"/>
<evidence type="ECO:0000313" key="2">
    <source>
        <dbReference type="EMBL" id="ALA45402.1"/>
    </source>
</evidence>
<dbReference type="RefSeq" id="YP_009226486.1">
    <property type="nucleotide sequence ID" value="NC_029106.1"/>
</dbReference>
<proteinExistence type="predicted"/>
<sequence>MAKWLADIDQVAHYWANKVQDEGRSKNVFFEGDRIYSYGRHFCMGRHLPGDTVALSTQTYSSSTSRQQSKVRAAVRHLRVVYCYDPDASAACNQQQTILAIEGKNVAAAAPRIRQATRETLKADAVGLAVQFNEYLRALPADERGNVQPFKIDGELLDTIERQRVQRNVQEAERRRQDEEARRVALADAVAAWRRGEYVRHHLHSLPVMLRLVRNKGLHTGGLLREGKDDVIETSHGAEVPVKSVSGLWQFVQRVRSNGMMVEDAGNLSPSIKRLGVYELRMIRADGSIVVGCHDIPYAELERMAVELGMHTTETTAA</sequence>
<evidence type="ECO:0000256" key="1">
    <source>
        <dbReference type="SAM" id="Coils"/>
    </source>
</evidence>
<keyword evidence="3" id="KW-1185">Reference proteome</keyword>
<dbReference type="Proteomes" id="UP000201646">
    <property type="component" value="Segment"/>
</dbReference>
<organism evidence="2 3">
    <name type="scientific">Achromobacter phage phiAxp-2</name>
    <dbReference type="NCBI Taxonomy" id="1664246"/>
    <lineage>
        <taxon>Viruses</taxon>
        <taxon>Duplodnaviria</taxon>
        <taxon>Heunggongvirae</taxon>
        <taxon>Uroviricota</taxon>
        <taxon>Caudoviricetes</taxon>
        <taxon>Casjensviridae</taxon>
        <taxon>Fengtaivirus</taxon>
        <taxon>Fengtaivirus Axp2</taxon>
    </lineage>
</organism>
<keyword evidence="1" id="KW-0175">Coiled coil</keyword>
<dbReference type="EMBL" id="KT321316">
    <property type="protein sequence ID" value="ALA45402.1"/>
    <property type="molecule type" value="Genomic_DNA"/>
</dbReference>